<keyword evidence="4 5" id="KW-0134">Cell wall</keyword>
<dbReference type="PANTHER" id="PTHR21562">
    <property type="entry name" value="NOTUM-RELATED"/>
    <property type="match status" value="1"/>
</dbReference>
<comment type="subcellular location">
    <subcellularLocation>
        <location evidence="2 5">Secreted</location>
        <location evidence="2 5">Cell wall</location>
    </subcellularLocation>
</comment>
<comment type="caution">
    <text evidence="6">The sequence shown here is derived from an EMBL/GenBank/DDBJ whole genome shotgun (WGS) entry which is preliminary data.</text>
</comment>
<keyword evidence="7" id="KW-1185">Reference proteome</keyword>
<evidence type="ECO:0000256" key="2">
    <source>
        <dbReference type="ARBA" id="ARBA00004191"/>
    </source>
</evidence>
<evidence type="ECO:0000313" key="7">
    <source>
        <dbReference type="Proteomes" id="UP001222027"/>
    </source>
</evidence>
<feature type="signal peptide" evidence="5">
    <location>
        <begin position="1"/>
        <end position="21"/>
    </location>
</feature>
<keyword evidence="5" id="KW-0964">Secreted</keyword>
<dbReference type="Proteomes" id="UP001222027">
    <property type="component" value="Unassembled WGS sequence"/>
</dbReference>
<dbReference type="GO" id="GO:0009505">
    <property type="term" value="C:plant-type cell wall"/>
    <property type="evidence" value="ECO:0007669"/>
    <property type="project" value="TreeGrafter"/>
</dbReference>
<keyword evidence="5" id="KW-0961">Cell wall biogenesis/degradation</keyword>
<keyword evidence="5" id="KW-0378">Hydrolase</keyword>
<keyword evidence="5" id="KW-0732">Signal</keyword>
<evidence type="ECO:0000256" key="1">
    <source>
        <dbReference type="ARBA" id="ARBA00003534"/>
    </source>
</evidence>
<dbReference type="AlphaFoldDB" id="A0AAV8QBD2"/>
<evidence type="ECO:0000256" key="4">
    <source>
        <dbReference type="ARBA" id="ARBA00022512"/>
    </source>
</evidence>
<dbReference type="Pfam" id="PF03283">
    <property type="entry name" value="PAE"/>
    <property type="match status" value="1"/>
</dbReference>
<evidence type="ECO:0000256" key="5">
    <source>
        <dbReference type="RuleBase" id="RU363114"/>
    </source>
</evidence>
<dbReference type="EC" id="3.1.1.-" evidence="5"/>
<evidence type="ECO:0000256" key="3">
    <source>
        <dbReference type="ARBA" id="ARBA00005784"/>
    </source>
</evidence>
<sequence length="411" mass="45398">MKALWVVPLCFLCLLFTLGRAADSHLWRRPGGFGLGVVGSNAFPPSPPTLVNLTLVPSAAAKGAVCLDGTVPGYHHHPGFGSGADNWLVDLEGGGWCNDVGSCLFAIKGHRGSSNYMDKIYFDGILSEKPERNPDFYNWNRVQIRYCDGASFAGEGHDAENKLYFRGQRIWSAVMEDLMSKGMRSAKQALLTGCSAGGLASILHCDEFRALFPQSTKVKCLSDAGFFLDVVDITGGHAVRWLFDGVVTLQGAAQNLPKSCTSRRDATSCFFPQNIVANITTPFFILNAAYDTWQIQQALAPIRVDPKETWKACKFNRTACDSNQMQILQAFRNTMLNALQGFAALDKNGHFIDSCFTHGQIYDPNKWYSDNSPTIRNKRIATSVGDWYFDRSQVKTIDCAYPCDNTCHHDV</sequence>
<dbReference type="GO" id="GO:0052793">
    <property type="term" value="F:pectin acetylesterase activity"/>
    <property type="evidence" value="ECO:0007669"/>
    <property type="project" value="TreeGrafter"/>
</dbReference>
<proteinExistence type="inferred from homology"/>
<dbReference type="PANTHER" id="PTHR21562:SF5">
    <property type="entry name" value="PECTIN ACETYLESTERASE 12"/>
    <property type="match status" value="1"/>
</dbReference>
<comment type="similarity">
    <text evidence="3 5">Belongs to the pectinacetylesterase family.</text>
</comment>
<comment type="function">
    <text evidence="1 5">Hydrolyzes acetyl esters in homogalacturonan regions of pectin. In type I primary cell wall, galacturonic acid residues of pectin can be acetylated at the O-2 and O-3 positions. Decreasing the degree of acetylation of pectin gels in vitro alters their physical properties.</text>
</comment>
<feature type="chain" id="PRO_5043108361" description="Pectin acetylesterase" evidence="5">
    <location>
        <begin position="22"/>
        <end position="411"/>
    </location>
</feature>
<dbReference type="InterPro" id="IPR004963">
    <property type="entry name" value="PAE/NOTUM"/>
</dbReference>
<dbReference type="GO" id="GO:0071555">
    <property type="term" value="P:cell wall organization"/>
    <property type="evidence" value="ECO:0007669"/>
    <property type="project" value="UniProtKB-KW"/>
</dbReference>
<gene>
    <name evidence="6" type="ORF">OPV22_019418</name>
</gene>
<reference evidence="6 7" key="1">
    <citation type="submission" date="2022-12" db="EMBL/GenBank/DDBJ databases">
        <title>Chromosome-scale assembly of the Ensete ventricosum genome.</title>
        <authorList>
            <person name="Dussert Y."/>
            <person name="Stocks J."/>
            <person name="Wendawek A."/>
            <person name="Woldeyes F."/>
            <person name="Nichols R.A."/>
            <person name="Borrell J.S."/>
        </authorList>
    </citation>
    <scope>NUCLEOTIDE SEQUENCE [LARGE SCALE GENOMIC DNA]</scope>
    <source>
        <strain evidence="7">cv. Maze</strain>
        <tissue evidence="6">Seeds</tissue>
    </source>
</reference>
<evidence type="ECO:0000313" key="6">
    <source>
        <dbReference type="EMBL" id="KAJ8475691.1"/>
    </source>
</evidence>
<protein>
    <recommendedName>
        <fullName evidence="5">Pectin acetylesterase</fullName>
        <ecNumber evidence="5">3.1.1.-</ecNumber>
    </recommendedName>
</protein>
<name>A0AAV8QBD2_ENSVE</name>
<accession>A0AAV8QBD2</accession>
<organism evidence="6 7">
    <name type="scientific">Ensete ventricosum</name>
    <name type="common">Abyssinian banana</name>
    <name type="synonym">Musa ensete</name>
    <dbReference type="NCBI Taxonomy" id="4639"/>
    <lineage>
        <taxon>Eukaryota</taxon>
        <taxon>Viridiplantae</taxon>
        <taxon>Streptophyta</taxon>
        <taxon>Embryophyta</taxon>
        <taxon>Tracheophyta</taxon>
        <taxon>Spermatophyta</taxon>
        <taxon>Magnoliopsida</taxon>
        <taxon>Liliopsida</taxon>
        <taxon>Zingiberales</taxon>
        <taxon>Musaceae</taxon>
        <taxon>Ensete</taxon>
    </lineage>
</organism>
<dbReference type="EMBL" id="JAQQAF010000006">
    <property type="protein sequence ID" value="KAJ8475691.1"/>
    <property type="molecule type" value="Genomic_DNA"/>
</dbReference>